<name>A0A3S5CNW6_9PLAT</name>
<gene>
    <name evidence="2" type="ORF">PXEA_LOCUS29678</name>
</gene>
<comment type="caution">
    <text evidence="2">The sequence shown here is derived from an EMBL/GenBank/DDBJ whole genome shotgun (WGS) entry which is preliminary data.</text>
</comment>
<organism evidence="2 3">
    <name type="scientific">Protopolystoma xenopodis</name>
    <dbReference type="NCBI Taxonomy" id="117903"/>
    <lineage>
        <taxon>Eukaryota</taxon>
        <taxon>Metazoa</taxon>
        <taxon>Spiralia</taxon>
        <taxon>Lophotrochozoa</taxon>
        <taxon>Platyhelminthes</taxon>
        <taxon>Monogenea</taxon>
        <taxon>Polyopisthocotylea</taxon>
        <taxon>Polystomatidea</taxon>
        <taxon>Polystomatidae</taxon>
        <taxon>Protopolystoma</taxon>
    </lineage>
</organism>
<feature type="compositionally biased region" description="Basic and acidic residues" evidence="1">
    <location>
        <begin position="11"/>
        <end position="47"/>
    </location>
</feature>
<accession>A0A3S5CNW6</accession>
<dbReference type="AlphaFoldDB" id="A0A3S5CNW6"/>
<evidence type="ECO:0000256" key="1">
    <source>
        <dbReference type="SAM" id="MobiDB-lite"/>
    </source>
</evidence>
<evidence type="ECO:0000313" key="3">
    <source>
        <dbReference type="Proteomes" id="UP000784294"/>
    </source>
</evidence>
<keyword evidence="3" id="KW-1185">Reference proteome</keyword>
<dbReference type="EMBL" id="CAAALY010251732">
    <property type="protein sequence ID" value="VEL36238.1"/>
    <property type="molecule type" value="Genomic_DNA"/>
</dbReference>
<sequence>MLKLTQSPRAVCKEVESKRPMTDDQPRPASSRHDGVITRSDYFDWQRRNRPRLGSEANLQKRPSEATLRSVQQQEHKISCAIDTILSPTRSPLVSVALARRKATGQRTGLSDAPLPDGRGKVKVVSGCLVHASTELGLAMPTVDVKMFRPE</sequence>
<evidence type="ECO:0000313" key="2">
    <source>
        <dbReference type="EMBL" id="VEL36238.1"/>
    </source>
</evidence>
<reference evidence="2" key="1">
    <citation type="submission" date="2018-11" db="EMBL/GenBank/DDBJ databases">
        <authorList>
            <consortium name="Pathogen Informatics"/>
        </authorList>
    </citation>
    <scope>NUCLEOTIDE SEQUENCE</scope>
</reference>
<feature type="region of interest" description="Disordered" evidence="1">
    <location>
        <begin position="1"/>
        <end position="72"/>
    </location>
</feature>
<protein>
    <submittedName>
        <fullName evidence="2">Uncharacterized protein</fullName>
    </submittedName>
</protein>
<dbReference type="Proteomes" id="UP000784294">
    <property type="component" value="Unassembled WGS sequence"/>
</dbReference>
<proteinExistence type="predicted"/>